<reference evidence="1" key="1">
    <citation type="submission" date="2021-05" db="EMBL/GenBank/DDBJ databases">
        <authorList>
            <person name="Scholz U."/>
            <person name="Mascher M."/>
            <person name="Fiebig A."/>
        </authorList>
    </citation>
    <scope>NUCLEOTIDE SEQUENCE [LARGE SCALE GENOMIC DNA]</scope>
</reference>
<proteinExistence type="predicted"/>
<evidence type="ECO:0000313" key="1">
    <source>
        <dbReference type="EnsemblPlants" id="AVESA.00010b.r2.7AG1213820.1.CDS"/>
    </source>
</evidence>
<name>A0ACD5ZS37_AVESA</name>
<keyword evidence="2" id="KW-1185">Reference proteome</keyword>
<organism evidence="1 2">
    <name type="scientific">Avena sativa</name>
    <name type="common">Oat</name>
    <dbReference type="NCBI Taxonomy" id="4498"/>
    <lineage>
        <taxon>Eukaryota</taxon>
        <taxon>Viridiplantae</taxon>
        <taxon>Streptophyta</taxon>
        <taxon>Embryophyta</taxon>
        <taxon>Tracheophyta</taxon>
        <taxon>Spermatophyta</taxon>
        <taxon>Magnoliopsida</taxon>
        <taxon>Liliopsida</taxon>
        <taxon>Poales</taxon>
        <taxon>Poaceae</taxon>
        <taxon>BOP clade</taxon>
        <taxon>Pooideae</taxon>
        <taxon>Poodae</taxon>
        <taxon>Poeae</taxon>
        <taxon>Poeae Chloroplast Group 1 (Aveneae type)</taxon>
        <taxon>Aveninae</taxon>
        <taxon>Avena</taxon>
    </lineage>
</organism>
<evidence type="ECO:0000313" key="2">
    <source>
        <dbReference type="Proteomes" id="UP001732700"/>
    </source>
</evidence>
<sequence length="155" mass="17028">MDRSQGNDHGNDGGEGKKMARTTTFPKTRLKLIMGHALEGHPQAKIDEDAMVAVDRCTLEFADLVTTMAAEQCRKDNRKIVNGDDLINAMEILGFHHYVGPLNEYLLRYRESKGQVETPPSPATVVVTTGEIQAPVSPSRLALCWVSSHHATSQS</sequence>
<dbReference type="Proteomes" id="UP001732700">
    <property type="component" value="Chromosome 7A"/>
</dbReference>
<dbReference type="EnsemblPlants" id="AVESA.00010b.r2.7AG1213820.1">
    <property type="protein sequence ID" value="AVESA.00010b.r2.7AG1213820.1.CDS"/>
    <property type="gene ID" value="AVESA.00010b.r2.7AG1213820"/>
</dbReference>
<reference evidence="1" key="2">
    <citation type="submission" date="2025-09" db="UniProtKB">
        <authorList>
            <consortium name="EnsemblPlants"/>
        </authorList>
    </citation>
    <scope>IDENTIFICATION</scope>
</reference>
<accession>A0ACD5ZS37</accession>
<protein>
    <submittedName>
        <fullName evidence="1">Uncharacterized protein</fullName>
    </submittedName>
</protein>